<name>A0ABN2XIV5_9ACTN</name>
<reference evidence="15 16" key="1">
    <citation type="journal article" date="2019" name="Int. J. Syst. Evol. Microbiol.">
        <title>The Global Catalogue of Microorganisms (GCM) 10K type strain sequencing project: providing services to taxonomists for standard genome sequencing and annotation.</title>
        <authorList>
            <consortium name="The Broad Institute Genomics Platform"/>
            <consortium name="The Broad Institute Genome Sequencing Center for Infectious Disease"/>
            <person name="Wu L."/>
            <person name="Ma J."/>
        </authorList>
    </citation>
    <scope>NUCLEOTIDE SEQUENCE [LARGE SCALE GENOMIC DNA]</scope>
    <source>
        <strain evidence="15 16">JCM 16014</strain>
    </source>
</reference>
<dbReference type="InterPro" id="IPR017871">
    <property type="entry name" value="ABC_transporter-like_CS"/>
</dbReference>
<dbReference type="InterPro" id="IPR000515">
    <property type="entry name" value="MetI-like"/>
</dbReference>
<evidence type="ECO:0000256" key="8">
    <source>
        <dbReference type="ARBA" id="ARBA00022840"/>
    </source>
</evidence>
<evidence type="ECO:0000256" key="4">
    <source>
        <dbReference type="ARBA" id="ARBA00022448"/>
    </source>
</evidence>
<dbReference type="SUPFAM" id="SSF161098">
    <property type="entry name" value="MetI-like"/>
    <property type="match status" value="1"/>
</dbReference>
<keyword evidence="9 11" id="KW-1133">Transmembrane helix</keyword>
<dbReference type="Pfam" id="PF00005">
    <property type="entry name" value="ABC_tran"/>
    <property type="match status" value="1"/>
</dbReference>
<dbReference type="PROSITE" id="PS50893">
    <property type="entry name" value="ABC_TRANSPORTER_2"/>
    <property type="match status" value="1"/>
</dbReference>
<evidence type="ECO:0000256" key="11">
    <source>
        <dbReference type="RuleBase" id="RU363032"/>
    </source>
</evidence>
<feature type="transmembrane region" description="Helical" evidence="11">
    <location>
        <begin position="82"/>
        <end position="105"/>
    </location>
</feature>
<evidence type="ECO:0000313" key="15">
    <source>
        <dbReference type="EMBL" id="GAA2025883.1"/>
    </source>
</evidence>
<dbReference type="Proteomes" id="UP001500751">
    <property type="component" value="Unassembled WGS sequence"/>
</dbReference>
<dbReference type="RefSeq" id="WP_344665725.1">
    <property type="nucleotide sequence ID" value="NZ_BAAAQN010000011.1"/>
</dbReference>
<feature type="transmembrane region" description="Helical" evidence="11">
    <location>
        <begin position="194"/>
        <end position="217"/>
    </location>
</feature>
<dbReference type="PANTHER" id="PTHR43297:SF2">
    <property type="entry name" value="DIPEPTIDE TRANSPORT ATP-BINDING PROTEIN DPPD"/>
    <property type="match status" value="1"/>
</dbReference>
<sequence>MTAPRARRRTRLFRAPSVAVPAAVLLLVILSALLASALTSADPNRADVNNLLAGPGHGHLLGTDAAGRDILSRLLHAGRASLYGAALALITAAVLGVVGGLWAGFHRRAVRLALTWIVELLMALPGIVVLLAARAAIGPSLIAAMLVLGVLAAPAFFRVVAASVAALREELFVDAARVNGLSDRRILWRHILPLVRGPILIQAAMVGAVAISIQAGLDFLGLGDPTVPTWGTMLSDAFTTMGQHPLPVLWPSLMIALVCLSLALLANALRDEFGLGGRAGALASAEPSIVPENDGADPASPAEPAGPAGPADPADLADRAPAPVTGDPDPADTLLTIRGLRVGYQAGATVRDVVHGVDLTIRRGEIHGLVGESGAGKTQTAFALLGLLGHGGRVTGGTVEFDGTELTEAAEHDLVKLRGVRIGYIPQEPGVNLSPTATVGSQLCEPLRVRLGLSRAEARDRVLALLRRVGLTDPERVFASYPHQISGGMAQRVLIAGAVSCDPELLVADEPTTALDVTVQAEVLDLLRDLQAERAMTVVLVTHNLGVVADLCDRVSVMRHGRLVETGPVADVFGAPRAPYTRELLAAVLDDAPVRGPLDPVAPAGGRPTTEIGGTV</sequence>
<dbReference type="EMBL" id="BAAAQN010000011">
    <property type="protein sequence ID" value="GAA2025883.1"/>
    <property type="molecule type" value="Genomic_DNA"/>
</dbReference>
<dbReference type="InterPro" id="IPR003439">
    <property type="entry name" value="ABC_transporter-like_ATP-bd"/>
</dbReference>
<evidence type="ECO:0000256" key="1">
    <source>
        <dbReference type="ARBA" id="ARBA00004141"/>
    </source>
</evidence>
<dbReference type="PANTHER" id="PTHR43297">
    <property type="entry name" value="OLIGOPEPTIDE TRANSPORT ATP-BINDING PROTEIN APPD"/>
    <property type="match status" value="1"/>
</dbReference>
<evidence type="ECO:0000256" key="12">
    <source>
        <dbReference type="SAM" id="MobiDB-lite"/>
    </source>
</evidence>
<proteinExistence type="inferred from homology"/>
<evidence type="ECO:0000259" key="13">
    <source>
        <dbReference type="PROSITE" id="PS50893"/>
    </source>
</evidence>
<gene>
    <name evidence="15" type="ORF">GCM10009839_25220</name>
</gene>
<evidence type="ECO:0000256" key="3">
    <source>
        <dbReference type="ARBA" id="ARBA00005417"/>
    </source>
</evidence>
<dbReference type="PROSITE" id="PS00211">
    <property type="entry name" value="ABC_TRANSPORTER_1"/>
    <property type="match status" value="1"/>
</dbReference>
<dbReference type="CDD" id="cd03257">
    <property type="entry name" value="ABC_NikE_OppD_transporters"/>
    <property type="match status" value="1"/>
</dbReference>
<feature type="transmembrane region" description="Helical" evidence="11">
    <location>
        <begin position="112"/>
        <end position="135"/>
    </location>
</feature>
<dbReference type="SUPFAM" id="SSF52540">
    <property type="entry name" value="P-loop containing nucleoside triphosphate hydrolases"/>
    <property type="match status" value="1"/>
</dbReference>
<evidence type="ECO:0000256" key="5">
    <source>
        <dbReference type="ARBA" id="ARBA00022475"/>
    </source>
</evidence>
<comment type="subcellular location">
    <subcellularLocation>
        <location evidence="11">Cell membrane</location>
        <topology evidence="11">Multi-pass membrane protein</topology>
    </subcellularLocation>
    <subcellularLocation>
        <location evidence="2">Cell membrane</location>
        <topology evidence="2">Peripheral membrane protein</topology>
    </subcellularLocation>
    <subcellularLocation>
        <location evidence="1">Membrane</location>
        <topology evidence="1">Multi-pass membrane protein</topology>
    </subcellularLocation>
</comment>
<evidence type="ECO:0000256" key="10">
    <source>
        <dbReference type="ARBA" id="ARBA00023136"/>
    </source>
</evidence>
<evidence type="ECO:0000256" key="7">
    <source>
        <dbReference type="ARBA" id="ARBA00022741"/>
    </source>
</evidence>
<keyword evidence="7" id="KW-0547">Nucleotide-binding</keyword>
<evidence type="ECO:0000256" key="6">
    <source>
        <dbReference type="ARBA" id="ARBA00022692"/>
    </source>
</evidence>
<dbReference type="SMART" id="SM00382">
    <property type="entry name" value="AAA"/>
    <property type="match status" value="1"/>
</dbReference>
<feature type="compositionally biased region" description="Low complexity" evidence="12">
    <location>
        <begin position="296"/>
        <end position="323"/>
    </location>
</feature>
<accession>A0ABN2XIV5</accession>
<dbReference type="InterPro" id="IPR003593">
    <property type="entry name" value="AAA+_ATPase"/>
</dbReference>
<evidence type="ECO:0000313" key="16">
    <source>
        <dbReference type="Proteomes" id="UP001500751"/>
    </source>
</evidence>
<keyword evidence="6 11" id="KW-0812">Transmembrane</keyword>
<evidence type="ECO:0000256" key="2">
    <source>
        <dbReference type="ARBA" id="ARBA00004202"/>
    </source>
</evidence>
<dbReference type="Gene3D" id="1.10.3720.10">
    <property type="entry name" value="MetI-like"/>
    <property type="match status" value="1"/>
</dbReference>
<dbReference type="Gene3D" id="3.40.50.300">
    <property type="entry name" value="P-loop containing nucleotide triphosphate hydrolases"/>
    <property type="match status" value="1"/>
</dbReference>
<comment type="caution">
    <text evidence="15">The sequence shown here is derived from an EMBL/GenBank/DDBJ whole genome shotgun (WGS) entry which is preliminary data.</text>
</comment>
<feature type="domain" description="ABC transmembrane type-1" evidence="14">
    <location>
        <begin position="78"/>
        <end position="266"/>
    </location>
</feature>
<evidence type="ECO:0000256" key="9">
    <source>
        <dbReference type="ARBA" id="ARBA00022989"/>
    </source>
</evidence>
<feature type="transmembrane region" description="Helical" evidence="11">
    <location>
        <begin position="141"/>
        <end position="167"/>
    </location>
</feature>
<dbReference type="InterPro" id="IPR050388">
    <property type="entry name" value="ABC_Ni/Peptide_Import"/>
</dbReference>
<dbReference type="InterPro" id="IPR027417">
    <property type="entry name" value="P-loop_NTPase"/>
</dbReference>
<protein>
    <submittedName>
        <fullName evidence="15">Dipeptide/oligopeptide/nickel ABC transporter permease/ATP-binding protein</fullName>
    </submittedName>
</protein>
<dbReference type="Pfam" id="PF00528">
    <property type="entry name" value="BPD_transp_1"/>
    <property type="match status" value="1"/>
</dbReference>
<organism evidence="15 16">
    <name type="scientific">Catenulispora yoronensis</name>
    <dbReference type="NCBI Taxonomy" id="450799"/>
    <lineage>
        <taxon>Bacteria</taxon>
        <taxon>Bacillati</taxon>
        <taxon>Actinomycetota</taxon>
        <taxon>Actinomycetes</taxon>
        <taxon>Catenulisporales</taxon>
        <taxon>Catenulisporaceae</taxon>
        <taxon>Catenulispora</taxon>
    </lineage>
</organism>
<comment type="similarity">
    <text evidence="3">Belongs to the ABC transporter superfamily.</text>
</comment>
<keyword evidence="4 11" id="KW-0813">Transport</keyword>
<feature type="region of interest" description="Disordered" evidence="12">
    <location>
        <begin position="288"/>
        <end position="331"/>
    </location>
</feature>
<comment type="similarity">
    <text evidence="11">Belongs to the binding-protein-dependent transport system permease family.</text>
</comment>
<keyword evidence="5" id="KW-1003">Cell membrane</keyword>
<dbReference type="CDD" id="cd06261">
    <property type="entry name" value="TM_PBP2"/>
    <property type="match status" value="1"/>
</dbReference>
<keyword evidence="8" id="KW-0067">ATP-binding</keyword>
<dbReference type="InterPro" id="IPR035906">
    <property type="entry name" value="MetI-like_sf"/>
</dbReference>
<feature type="transmembrane region" description="Helical" evidence="11">
    <location>
        <begin position="248"/>
        <end position="269"/>
    </location>
</feature>
<keyword evidence="10 11" id="KW-0472">Membrane</keyword>
<evidence type="ECO:0000259" key="14">
    <source>
        <dbReference type="PROSITE" id="PS50928"/>
    </source>
</evidence>
<keyword evidence="16" id="KW-1185">Reference proteome</keyword>
<feature type="domain" description="ABC transporter" evidence="13">
    <location>
        <begin position="337"/>
        <end position="585"/>
    </location>
</feature>
<dbReference type="PROSITE" id="PS50928">
    <property type="entry name" value="ABC_TM1"/>
    <property type="match status" value="1"/>
</dbReference>